<evidence type="ECO:0000313" key="1">
    <source>
        <dbReference type="EMBL" id="MCI4374058.1"/>
    </source>
</evidence>
<sequence length="137" mass="15863">MEGQEGLETLAVLGQWVLLVLQDRKEYLVFQDLRVSQGNLELKANLGHRATEAFREMMVQMDMGYQDLKDRREILVFQDILDFRVKLGIVGTREVMVLKAKEEEGEMQAGQEHRVILVMTDFLDTGFASFNNIIHYI</sequence>
<proteinExistence type="predicted"/>
<dbReference type="Proteomes" id="UP000829447">
    <property type="component" value="Linkage Group LG1"/>
</dbReference>
<dbReference type="EMBL" id="CM040454">
    <property type="protein sequence ID" value="MCI4374058.1"/>
    <property type="molecule type" value="Genomic_DNA"/>
</dbReference>
<keyword evidence="2" id="KW-1185">Reference proteome</keyword>
<accession>A0ACC5W647</accession>
<evidence type="ECO:0000313" key="2">
    <source>
        <dbReference type="Proteomes" id="UP000829447"/>
    </source>
</evidence>
<reference evidence="1 2" key="1">
    <citation type="journal article" date="2022" name="bioRxiv">
        <title>An ancient truncated duplication of the anti-Mullerian hormone receptor type 2 gene is a potential conserved master sex determinant in the Pangasiidae catfish family.</title>
        <authorList>
            <person name="Wen M."/>
            <person name="Pan Q."/>
            <person name="Jouanno E."/>
            <person name="Montfort J."/>
            <person name="Zahm M."/>
            <person name="Cabau C."/>
            <person name="Klopp C."/>
            <person name="Iampietro C."/>
            <person name="Roques C."/>
            <person name="Bouchez O."/>
            <person name="Castinel A."/>
            <person name="Donnadieu C."/>
            <person name="Parrinello H."/>
            <person name="Poncet C."/>
            <person name="Belmonte E."/>
            <person name="Gautier V."/>
            <person name="Avarre J.-C."/>
            <person name="Dugue R."/>
            <person name="Gustiano R."/>
            <person name="Ha T.T.T."/>
            <person name="Campet M."/>
            <person name="Sriphairoj K."/>
            <person name="Ribolli J."/>
            <person name="de Almeida F.L."/>
            <person name="Desvignes T."/>
            <person name="Postlethwait J.H."/>
            <person name="Bucao C.F."/>
            <person name="Robinson-Rechavi M."/>
            <person name="Bobe J."/>
            <person name="Herpin A."/>
            <person name="Guiguen Y."/>
        </authorList>
    </citation>
    <scope>NUCLEOTIDE SEQUENCE [LARGE SCALE GENOMIC DNA]</scope>
    <source>
        <strain evidence="1">YG-Dec2019</strain>
    </source>
</reference>
<organism evidence="1 2">
    <name type="scientific">Pangasianodon gigas</name>
    <name type="common">Mekong giant catfish</name>
    <name type="synonym">Pangasius gigas</name>
    <dbReference type="NCBI Taxonomy" id="30993"/>
    <lineage>
        <taxon>Eukaryota</taxon>
        <taxon>Metazoa</taxon>
        <taxon>Chordata</taxon>
        <taxon>Craniata</taxon>
        <taxon>Vertebrata</taxon>
        <taxon>Euteleostomi</taxon>
        <taxon>Actinopterygii</taxon>
        <taxon>Neopterygii</taxon>
        <taxon>Teleostei</taxon>
        <taxon>Ostariophysi</taxon>
        <taxon>Siluriformes</taxon>
        <taxon>Pangasiidae</taxon>
        <taxon>Pangasianodon</taxon>
    </lineage>
</organism>
<comment type="caution">
    <text evidence="1">The sequence shown here is derived from an EMBL/GenBank/DDBJ whole genome shotgun (WGS) entry which is preliminary data.</text>
</comment>
<name>A0ACC5W647_PANGG</name>
<gene>
    <name evidence="1" type="ORF">PGIGA_G00001670</name>
</gene>
<protein>
    <submittedName>
        <fullName evidence="1">Uncharacterized protein</fullName>
    </submittedName>
</protein>